<evidence type="ECO:0000313" key="4">
    <source>
        <dbReference type="EMBL" id="KAF4445918.1"/>
    </source>
</evidence>
<dbReference type="EMBL" id="JAADJG010000494">
    <property type="protein sequence ID" value="KAF4445918.1"/>
    <property type="molecule type" value="Genomic_DNA"/>
</dbReference>
<sequence length="321" mass="37205">MSITETFYPVLVEILVEDHSAFNRLDLGCGMCMEKMTFDSEDEICEPDNEAGLHSHAYILPCGHMFCFSCCAKLMVLNRDSERLHKCPTCRYDLHHSYCKCPHNMGALFHPKLNGEKFEAMEARMREAYNLRCICLRCHMEAFLRALRVIATYRFDYLQLLRDRQFLAVTVKYGTTRWETADTQGLRPIKTLPTSPELLQLFEMVANGLIEMHGLDPFFEFELHLYEDRTDDRTQSDYLTQQGLKTYVQTRVLTTRVQGQELAHYLALTLADAWLSDESFLAYVEELRVRDSVFLEMMLEDTQDSESSELEEGEGGESESD</sequence>
<dbReference type="Gene3D" id="3.30.40.10">
    <property type="entry name" value="Zinc/RING finger domain, C3HC4 (zinc finger)"/>
    <property type="match status" value="1"/>
</dbReference>
<keyword evidence="1" id="KW-0863">Zinc-finger</keyword>
<dbReference type="GO" id="GO:0008270">
    <property type="term" value="F:zinc ion binding"/>
    <property type="evidence" value="ECO:0007669"/>
    <property type="project" value="UniProtKB-KW"/>
</dbReference>
<comment type="caution">
    <text evidence="4">The sequence shown here is derived from an EMBL/GenBank/DDBJ whole genome shotgun (WGS) entry which is preliminary data.</text>
</comment>
<dbReference type="SMART" id="SM00184">
    <property type="entry name" value="RING"/>
    <property type="match status" value="1"/>
</dbReference>
<evidence type="ECO:0000259" key="3">
    <source>
        <dbReference type="PROSITE" id="PS50089"/>
    </source>
</evidence>
<dbReference type="OrthoDB" id="8062037at2759"/>
<dbReference type="AlphaFoldDB" id="A0A8H4KAU3"/>
<keyword evidence="1" id="KW-0862">Zinc</keyword>
<reference evidence="4" key="1">
    <citation type="submission" date="2020-01" db="EMBL/GenBank/DDBJ databases">
        <title>Identification and distribution of gene clusters putatively required for synthesis of sphingolipid metabolism inhibitors in phylogenetically diverse species of the filamentous fungus Fusarium.</title>
        <authorList>
            <person name="Kim H.-S."/>
            <person name="Busman M."/>
            <person name="Brown D.W."/>
            <person name="Divon H."/>
            <person name="Uhlig S."/>
            <person name="Proctor R.H."/>
        </authorList>
    </citation>
    <scope>NUCLEOTIDE SEQUENCE</scope>
    <source>
        <strain evidence="4">NRRL 53441</strain>
    </source>
</reference>
<dbReference type="Proteomes" id="UP000605986">
    <property type="component" value="Unassembled WGS sequence"/>
</dbReference>
<accession>A0A8H4KAU3</accession>
<keyword evidence="1" id="KW-0479">Metal-binding</keyword>
<dbReference type="InterPro" id="IPR013083">
    <property type="entry name" value="Znf_RING/FYVE/PHD"/>
</dbReference>
<feature type="domain" description="RING-type" evidence="3">
    <location>
        <begin position="29"/>
        <end position="91"/>
    </location>
</feature>
<proteinExistence type="predicted"/>
<gene>
    <name evidence="4" type="ORF">F53441_10389</name>
</gene>
<evidence type="ECO:0000256" key="1">
    <source>
        <dbReference type="PROSITE-ProRule" id="PRU00175"/>
    </source>
</evidence>
<organism evidence="4 5">
    <name type="scientific">Fusarium austroafricanum</name>
    <dbReference type="NCBI Taxonomy" id="2364996"/>
    <lineage>
        <taxon>Eukaryota</taxon>
        <taxon>Fungi</taxon>
        <taxon>Dikarya</taxon>
        <taxon>Ascomycota</taxon>
        <taxon>Pezizomycotina</taxon>
        <taxon>Sordariomycetes</taxon>
        <taxon>Hypocreomycetidae</taxon>
        <taxon>Hypocreales</taxon>
        <taxon>Nectriaceae</taxon>
        <taxon>Fusarium</taxon>
        <taxon>Fusarium concolor species complex</taxon>
    </lineage>
</organism>
<dbReference type="InterPro" id="IPR001841">
    <property type="entry name" value="Znf_RING"/>
</dbReference>
<keyword evidence="5" id="KW-1185">Reference proteome</keyword>
<dbReference type="SUPFAM" id="SSF57850">
    <property type="entry name" value="RING/U-box"/>
    <property type="match status" value="1"/>
</dbReference>
<dbReference type="PROSITE" id="PS50089">
    <property type="entry name" value="ZF_RING_2"/>
    <property type="match status" value="1"/>
</dbReference>
<feature type="region of interest" description="Disordered" evidence="2">
    <location>
        <begin position="301"/>
        <end position="321"/>
    </location>
</feature>
<protein>
    <recommendedName>
        <fullName evidence="3">RING-type domain-containing protein</fullName>
    </recommendedName>
</protein>
<name>A0A8H4KAU3_9HYPO</name>
<evidence type="ECO:0000313" key="5">
    <source>
        <dbReference type="Proteomes" id="UP000605986"/>
    </source>
</evidence>
<evidence type="ECO:0000256" key="2">
    <source>
        <dbReference type="SAM" id="MobiDB-lite"/>
    </source>
</evidence>